<evidence type="ECO:0000256" key="6">
    <source>
        <dbReference type="ARBA" id="ARBA00023326"/>
    </source>
</evidence>
<evidence type="ECO:0000256" key="4">
    <source>
        <dbReference type="ARBA" id="ARBA00023277"/>
    </source>
</evidence>
<dbReference type="Pfam" id="PF02011">
    <property type="entry name" value="Glyco_hydro_48"/>
    <property type="match status" value="1"/>
</dbReference>
<dbReference type="InterPro" id="IPR012341">
    <property type="entry name" value="6hp_glycosidase-like_sf"/>
</dbReference>
<keyword evidence="2 9" id="KW-0378">Hydrolase</keyword>
<dbReference type="InterPro" id="IPR027390">
    <property type="entry name" value="Endoglucanase_F_dom3"/>
</dbReference>
<dbReference type="GO" id="GO:0030245">
    <property type="term" value="P:cellulose catabolic process"/>
    <property type="evidence" value="ECO:0007669"/>
    <property type="project" value="UniProtKB-KW"/>
</dbReference>
<dbReference type="InterPro" id="IPR016134">
    <property type="entry name" value="Dockerin_dom"/>
</dbReference>
<evidence type="ECO:0000256" key="1">
    <source>
        <dbReference type="ARBA" id="ARBA00022729"/>
    </source>
</evidence>
<keyword evidence="4" id="KW-0119">Carbohydrate metabolism</keyword>
<dbReference type="Gene3D" id="2.170.160.10">
    <property type="entry name" value="Endo-1,4-beta-glucanase f. Domain 2"/>
    <property type="match status" value="1"/>
</dbReference>
<dbReference type="PRINTS" id="PR00844">
    <property type="entry name" value="GLHYDRLASE48"/>
</dbReference>
<dbReference type="InterPro" id="IPR036439">
    <property type="entry name" value="Dockerin_dom_sf"/>
</dbReference>
<dbReference type="Gene3D" id="1.50.10.10">
    <property type="match status" value="1"/>
</dbReference>
<feature type="active site" description="Nucleophile" evidence="7">
    <location>
        <position position="259"/>
    </location>
</feature>
<evidence type="ECO:0000313" key="9">
    <source>
        <dbReference type="EMBL" id="AUG58811.1"/>
    </source>
</evidence>
<evidence type="ECO:0000256" key="3">
    <source>
        <dbReference type="ARBA" id="ARBA00023001"/>
    </source>
</evidence>
<accession>A0A2K9EQA4</accession>
<dbReference type="GO" id="GO:0102252">
    <property type="term" value="F:cellulose 1,4-beta-cellobiosidase activity (reducing end)"/>
    <property type="evidence" value="ECO:0007669"/>
    <property type="project" value="UniProtKB-EC"/>
</dbReference>
<dbReference type="InterPro" id="IPR023309">
    <property type="entry name" value="Endo-1-4-beta-glucanase_dom2"/>
</dbReference>
<proteinExistence type="predicted"/>
<dbReference type="InterPro" id="IPR000556">
    <property type="entry name" value="Glyco_hydro_48F"/>
</dbReference>
<reference evidence="9 10" key="1">
    <citation type="submission" date="2017-12" db="EMBL/GenBank/DDBJ databases">
        <title>Complete genome sequence of Herbivorax saccincola GGR1, a novel Cellulosome-producing hydrolytic bacterium in a thermophilic biogas plant, established by Illumina and Nanopore MinION sequencing.</title>
        <authorList>
            <person name="Pechtl A."/>
            <person name="Ruckert C."/>
            <person name="Koeck D.E."/>
            <person name="Maus I."/>
            <person name="Winkler A."/>
            <person name="Kalinowski J."/>
            <person name="Puhler A."/>
            <person name="Schwarz W.W."/>
            <person name="Zverlov V.V."/>
            <person name="Schluter A."/>
            <person name="Liebl W."/>
        </authorList>
    </citation>
    <scope>NUCLEOTIDE SEQUENCE [LARGE SCALE GENOMIC DNA]</scope>
    <source>
        <strain evidence="10">SR1</strain>
    </source>
</reference>
<dbReference type="Gene3D" id="4.10.870.10">
    <property type="entry name" value="Endo-1,4-beta-glucanase f. Domain 3"/>
    <property type="match status" value="1"/>
</dbReference>
<feature type="domain" description="Dockerin" evidence="8">
    <location>
        <begin position="688"/>
        <end position="752"/>
    </location>
</feature>
<dbReference type="AlphaFoldDB" id="A0A2K9EQA4"/>
<dbReference type="CDD" id="cd14256">
    <property type="entry name" value="Dockerin_I"/>
    <property type="match status" value="1"/>
</dbReference>
<evidence type="ECO:0000313" key="10">
    <source>
        <dbReference type="Proteomes" id="UP000233534"/>
    </source>
</evidence>
<protein>
    <submittedName>
        <fullName evidence="9">Cellulose 1,4-beta-cellobiosidase (Reducing end) CelS</fullName>
        <ecNumber evidence="9">3.2.1.176</ecNumber>
    </submittedName>
</protein>
<dbReference type="PROSITE" id="PS00018">
    <property type="entry name" value="EF_HAND_1"/>
    <property type="match status" value="1"/>
</dbReference>
<keyword evidence="5 9" id="KW-0326">Glycosidase</keyword>
<keyword evidence="10" id="KW-1185">Reference proteome</keyword>
<gene>
    <name evidence="9" type="primary">celS2</name>
    <name evidence="9" type="ORF">HVS_14800</name>
</gene>
<feature type="active site" description="Proton donor" evidence="7">
    <location>
        <position position="92"/>
    </location>
</feature>
<dbReference type="SUPFAM" id="SSF48208">
    <property type="entry name" value="Six-hairpin glycosidases"/>
    <property type="match status" value="1"/>
</dbReference>
<dbReference type="EMBL" id="CP025197">
    <property type="protein sequence ID" value="AUG58811.1"/>
    <property type="molecule type" value="Genomic_DNA"/>
</dbReference>
<dbReference type="GO" id="GO:0008810">
    <property type="term" value="F:cellulase activity"/>
    <property type="evidence" value="ECO:0007669"/>
    <property type="project" value="InterPro"/>
</dbReference>
<evidence type="ECO:0000256" key="7">
    <source>
        <dbReference type="PIRSR" id="PIRSR600556-1"/>
    </source>
</evidence>
<sequence>MRMKRKISILLAVIMIVSIMTPITSFAEIRRTSEHKPYNHTKSGASYKDLFLELHEDITNSGYYSPDEGIPYHSIETMLAEAPDYGHVTTSEALSYYVWLEAVYGKFTGDWSRFNKSWDVLEYLIPSDSIQQAGMRNYNPSSPATYAAEHELPDYYPSQLEFDKPVGSDPVHNDLTSAYGPSIYLMHWLMDVDNWYGFGRGTEATFINTFQRGEQESTWETIPHPSIEEFKYGGPNGFLDLFTIDNSYSTQWRFTNAPDAEARTIQGVYWANKYAKEQGKQSQIRTVVEKATKMGDFVRNNFFDKYFYEIGSAQNDGNPTPGTGYNSAHYLLAWYTAWGGGIQYDWSWKIGCSHAHFGYQSPFLAWIMSTQSDFAPKSANGKRDWETSLERQLEFYTWLQSADGAIAGGATNSWKGRYERYPSGKSTFYGMAYVENPVYADPGSNTWFGMQAWSMLRMVDLYLESGNKMAEELLDKWVPWVLDVTEVEDGGTIYIPSGIDWSGEPDTWTGRRSANSSLRVEVTSRGQDLGVAGALANCLITYAAAVERHKGSRTELANKALKLGKDIVDTVWTIYRTDKGVMAPETRGDFHRFFSQEIYVPSGWSGKMPNGDEIKPGVKFIDIRSKYKDDPMYDTIRRAYEAGEDPEVYFHRYWAQVDYALAISRLEEYFPDLKYRNTMEDKDDDDGGDVLLGDINSDGVIDSIDATLLSRLILEIRVNNANRKAADINQDGEIDTLDYSLLSRHVLEISPIRQPR</sequence>
<evidence type="ECO:0000256" key="5">
    <source>
        <dbReference type="ARBA" id="ARBA00023295"/>
    </source>
</evidence>
<dbReference type="PROSITE" id="PS51766">
    <property type="entry name" value="DOCKERIN"/>
    <property type="match status" value="1"/>
</dbReference>
<organism evidence="9 10">
    <name type="scientific">Acetivibrio saccincola</name>
    <dbReference type="NCBI Taxonomy" id="1677857"/>
    <lineage>
        <taxon>Bacteria</taxon>
        <taxon>Bacillati</taxon>
        <taxon>Bacillota</taxon>
        <taxon>Clostridia</taxon>
        <taxon>Eubacteriales</taxon>
        <taxon>Oscillospiraceae</taxon>
        <taxon>Acetivibrio</taxon>
    </lineage>
</organism>
<dbReference type="Gene3D" id="1.10.1330.10">
    <property type="entry name" value="Dockerin domain"/>
    <property type="match status" value="1"/>
</dbReference>
<dbReference type="InterPro" id="IPR018247">
    <property type="entry name" value="EF_Hand_1_Ca_BS"/>
</dbReference>
<dbReference type="InterPro" id="IPR002105">
    <property type="entry name" value="Dockerin_1_rpt"/>
</dbReference>
<dbReference type="SUPFAM" id="SSF63446">
    <property type="entry name" value="Type I dockerin domain"/>
    <property type="match status" value="1"/>
</dbReference>
<name>A0A2K9EQA4_9FIRM</name>
<dbReference type="InterPro" id="IPR008928">
    <property type="entry name" value="6-hairpin_glycosidase_sf"/>
</dbReference>
<evidence type="ECO:0000259" key="8">
    <source>
        <dbReference type="PROSITE" id="PS51766"/>
    </source>
</evidence>
<evidence type="ECO:0000256" key="2">
    <source>
        <dbReference type="ARBA" id="ARBA00022801"/>
    </source>
</evidence>
<keyword evidence="1" id="KW-0732">Signal</keyword>
<dbReference type="Pfam" id="PF00404">
    <property type="entry name" value="Dockerin_1"/>
    <property type="match status" value="1"/>
</dbReference>
<keyword evidence="6" id="KW-0624">Polysaccharide degradation</keyword>
<dbReference type="Proteomes" id="UP000233534">
    <property type="component" value="Chromosome"/>
</dbReference>
<keyword evidence="3" id="KW-0136">Cellulose degradation</keyword>
<dbReference type="KEGG" id="hsc:HVS_14800"/>
<dbReference type="EC" id="3.2.1.176" evidence="9"/>